<proteinExistence type="predicted"/>
<feature type="transmembrane region" description="Helical" evidence="5">
    <location>
        <begin position="413"/>
        <end position="435"/>
    </location>
</feature>
<dbReference type="GeneID" id="111245017"/>
<dbReference type="PANTHER" id="PTHR23121">
    <property type="entry name" value="SODIUM-DEPENDENT GLUCOSE TRANSPORTER 1"/>
    <property type="match status" value="1"/>
</dbReference>
<dbReference type="InterPro" id="IPR036259">
    <property type="entry name" value="MFS_trans_sf"/>
</dbReference>
<feature type="transmembrane region" description="Helical" evidence="5">
    <location>
        <begin position="252"/>
        <end position="273"/>
    </location>
</feature>
<evidence type="ECO:0000256" key="5">
    <source>
        <dbReference type="SAM" id="Phobius"/>
    </source>
</evidence>
<dbReference type="Proteomes" id="UP000594260">
    <property type="component" value="Unplaced"/>
</dbReference>
<accession>A0A7M7J8U8</accession>
<feature type="transmembrane region" description="Helical" evidence="5">
    <location>
        <begin position="351"/>
        <end position="375"/>
    </location>
</feature>
<dbReference type="OrthoDB" id="6491998at2759"/>
<reference evidence="6" key="1">
    <citation type="submission" date="2021-01" db="UniProtKB">
        <authorList>
            <consortium name="EnsemblMetazoa"/>
        </authorList>
    </citation>
    <scope>IDENTIFICATION</scope>
</reference>
<feature type="transmembrane region" description="Helical" evidence="5">
    <location>
        <begin position="136"/>
        <end position="154"/>
    </location>
</feature>
<feature type="transmembrane region" description="Helical" evidence="5">
    <location>
        <begin position="12"/>
        <end position="35"/>
    </location>
</feature>
<evidence type="ECO:0000256" key="4">
    <source>
        <dbReference type="ARBA" id="ARBA00040840"/>
    </source>
</evidence>
<evidence type="ECO:0000313" key="7">
    <source>
        <dbReference type="Proteomes" id="UP000594260"/>
    </source>
</evidence>
<dbReference type="GO" id="GO:0022857">
    <property type="term" value="F:transmembrane transporter activity"/>
    <property type="evidence" value="ECO:0007669"/>
    <property type="project" value="InterPro"/>
</dbReference>
<keyword evidence="2 5" id="KW-1133">Transmembrane helix</keyword>
<feature type="transmembrane region" description="Helical" evidence="5">
    <location>
        <begin position="387"/>
        <end position="407"/>
    </location>
</feature>
<sequence length="463" mass="51030">MIFTPKTIRIWQTVNLTMSVFAVGLCIGLYGTSLLDLAEMYDTRVDIIVYILSSRSAGSIVSCFIAGTVFRYYNIQLVVMLNTFIGGLCLIAVPVCPSLALCHITCFVLGFTIGLLEVGCNVWLITVWKEKSAAMLQFYHFMFGVGAMLSPFGAEPFLSKKRPLSPIASSSTENATDSTFNRTTAPIDFRLDLADFSLVEDAASDSRIFIPFAAFGAFYAICAVLMFLSYLVDSADIRQNEKKQTKLSDRKVSRRMEFIIIFGLCIYVLLGVASEQNYASMISVYVIGSLDFSKSSGAFLVSVFWAAFTFSRIVATGLSIKVNPMTMLCGSHIIVMFAAVTLTVLPRTEWILWSMTALYAFGLSPFFGNVCAWALQYVFLGHNYMAAIMMFVCIGAMMPPIILAPFIESHPIALMFSNIALAIIMTATAIGLLMLGRHIGKPLANIKESHQEYDPVEPNDTDL</sequence>
<feature type="transmembrane region" description="Helical" evidence="5">
    <location>
        <begin position="77"/>
        <end position="95"/>
    </location>
</feature>
<feature type="transmembrane region" description="Helical" evidence="5">
    <location>
        <begin position="297"/>
        <end position="315"/>
    </location>
</feature>
<dbReference type="Gene3D" id="1.20.1250.20">
    <property type="entry name" value="MFS general substrate transporter like domains"/>
    <property type="match status" value="1"/>
</dbReference>
<name>A0A7M7J8U8_VARDE</name>
<evidence type="ECO:0000256" key="3">
    <source>
        <dbReference type="ARBA" id="ARBA00023136"/>
    </source>
</evidence>
<dbReference type="PANTHER" id="PTHR23121:SF10">
    <property type="entry name" value="MAJOR FACILITATOR SUPERFAMILY DOMAIN-CONTAINING PROTEIN 4A"/>
    <property type="match status" value="1"/>
</dbReference>
<dbReference type="SUPFAM" id="SSF103473">
    <property type="entry name" value="MFS general substrate transporter"/>
    <property type="match status" value="1"/>
</dbReference>
<keyword evidence="7" id="KW-1185">Reference proteome</keyword>
<evidence type="ECO:0000256" key="1">
    <source>
        <dbReference type="ARBA" id="ARBA00022692"/>
    </source>
</evidence>
<dbReference type="Pfam" id="PF07690">
    <property type="entry name" value="MFS_1"/>
    <property type="match status" value="1"/>
</dbReference>
<dbReference type="KEGG" id="vde:111245017"/>
<feature type="transmembrane region" description="Helical" evidence="5">
    <location>
        <begin position="327"/>
        <end position="345"/>
    </location>
</feature>
<dbReference type="AlphaFoldDB" id="A0A7M7J8U8"/>
<evidence type="ECO:0000256" key="2">
    <source>
        <dbReference type="ARBA" id="ARBA00022989"/>
    </source>
</evidence>
<feature type="transmembrane region" description="Helical" evidence="5">
    <location>
        <begin position="47"/>
        <end position="70"/>
    </location>
</feature>
<dbReference type="RefSeq" id="XP_022648460.1">
    <property type="nucleotide sequence ID" value="XM_022792725.1"/>
</dbReference>
<evidence type="ECO:0000313" key="6">
    <source>
        <dbReference type="EnsemblMetazoa" id="XP_022648460"/>
    </source>
</evidence>
<keyword evidence="1 5" id="KW-0812">Transmembrane</keyword>
<dbReference type="EnsemblMetazoa" id="XM_022792725">
    <property type="protein sequence ID" value="XP_022648460"/>
    <property type="gene ID" value="LOC111245017"/>
</dbReference>
<dbReference type="InterPro" id="IPR011701">
    <property type="entry name" value="MFS"/>
</dbReference>
<feature type="transmembrane region" description="Helical" evidence="5">
    <location>
        <begin position="208"/>
        <end position="232"/>
    </location>
</feature>
<keyword evidence="3 5" id="KW-0472">Membrane</keyword>
<dbReference type="InParanoid" id="A0A7M7J8U8"/>
<feature type="transmembrane region" description="Helical" evidence="5">
    <location>
        <begin position="101"/>
        <end position="124"/>
    </location>
</feature>
<organism evidence="6 7">
    <name type="scientific">Varroa destructor</name>
    <name type="common">Honeybee mite</name>
    <dbReference type="NCBI Taxonomy" id="109461"/>
    <lineage>
        <taxon>Eukaryota</taxon>
        <taxon>Metazoa</taxon>
        <taxon>Ecdysozoa</taxon>
        <taxon>Arthropoda</taxon>
        <taxon>Chelicerata</taxon>
        <taxon>Arachnida</taxon>
        <taxon>Acari</taxon>
        <taxon>Parasitiformes</taxon>
        <taxon>Mesostigmata</taxon>
        <taxon>Gamasina</taxon>
        <taxon>Dermanyssoidea</taxon>
        <taxon>Varroidae</taxon>
        <taxon>Varroa</taxon>
    </lineage>
</organism>
<dbReference type="OMA" id="SECTWIS"/>
<protein>
    <recommendedName>
        <fullName evidence="4">Major facilitator superfamily domain-containing protein 4A</fullName>
    </recommendedName>
</protein>